<keyword evidence="3" id="KW-1185">Reference proteome</keyword>
<sequence length="319" mass="33144">MDLNWWVVAIAGCVALAAVIAAAALWPTAAGRSRLRPLANTARLTRLPEYRRAVRLRTLWLAVTALLLVTGFAAATLAAARPSGLPSAANGHLAQPAEDIMVCAGAPASEPAVAAVLQYFAQSTPGFGAERIGLTSANRRVIPLTRDYQYAAAQFATAARPGAGLIANVSYTDYAGDVDDVLAMCLTGFPDFGEPAGNPRSLIYVGPAALRQSGDPRAQLFTADRLRELAETAAVQVNAVVVGSDNGTLDGLVRATGGLALPADGNTAARVAEIRAHPPAVSAVAEDVTTRTVESPDIPLVLALLAVTGLLVWPRLVRR</sequence>
<name>W9AZE0_MYCCO</name>
<comment type="caution">
    <text evidence="2">The sequence shown here is derived from an EMBL/GenBank/DDBJ whole genome shotgun (WGS) entry which is preliminary data.</text>
</comment>
<dbReference type="OrthoDB" id="4605582at2"/>
<proteinExistence type="predicted"/>
<feature type="transmembrane region" description="Helical" evidence="1">
    <location>
        <begin position="59"/>
        <end position="80"/>
    </location>
</feature>
<dbReference type="RefSeq" id="WP_024453323.1">
    <property type="nucleotide sequence ID" value="NZ_CCBB010000001.1"/>
</dbReference>
<dbReference type="Proteomes" id="UP000028870">
    <property type="component" value="Unassembled WGS sequence"/>
</dbReference>
<dbReference type="eggNOG" id="COG2304">
    <property type="taxonomic scope" value="Bacteria"/>
</dbReference>
<reference evidence="2" key="2">
    <citation type="submission" date="2014-03" db="EMBL/GenBank/DDBJ databases">
        <authorList>
            <person name="Urmite Genomes"/>
        </authorList>
    </citation>
    <scope>NUCLEOTIDE SEQUENCE</scope>
    <source>
        <strain evidence="2">DSM 44829</strain>
    </source>
</reference>
<organism evidence="2 3">
    <name type="scientific">Mycolicibacterium cosmeticum</name>
    <dbReference type="NCBI Taxonomy" id="258533"/>
    <lineage>
        <taxon>Bacteria</taxon>
        <taxon>Bacillati</taxon>
        <taxon>Actinomycetota</taxon>
        <taxon>Actinomycetes</taxon>
        <taxon>Mycobacteriales</taxon>
        <taxon>Mycobacteriaceae</taxon>
        <taxon>Mycolicibacterium</taxon>
    </lineage>
</organism>
<dbReference type="EMBL" id="CCBB010000001">
    <property type="protein sequence ID" value="CDO08292.1"/>
    <property type="molecule type" value="Genomic_DNA"/>
</dbReference>
<evidence type="ECO:0000256" key="1">
    <source>
        <dbReference type="SAM" id="Phobius"/>
    </source>
</evidence>
<dbReference type="STRING" id="258533.BN977_03111"/>
<keyword evidence="1" id="KW-0472">Membrane</keyword>
<evidence type="ECO:0000313" key="3">
    <source>
        <dbReference type="Proteomes" id="UP000028870"/>
    </source>
</evidence>
<reference evidence="2" key="1">
    <citation type="submission" date="2014-03" db="EMBL/GenBank/DDBJ databases">
        <title>Draft Genome Sequence of Mycobacterium cosmeticum DSM 44829.</title>
        <authorList>
            <person name="Croce O."/>
            <person name="Robert C."/>
            <person name="Raoult D."/>
            <person name="Drancourt M."/>
        </authorList>
    </citation>
    <scope>NUCLEOTIDE SEQUENCE [LARGE SCALE GENOMIC DNA]</scope>
    <source>
        <strain evidence="2">DSM 44829</strain>
    </source>
</reference>
<accession>W9AZE0</accession>
<keyword evidence="1" id="KW-1133">Transmembrane helix</keyword>
<evidence type="ECO:0000313" key="2">
    <source>
        <dbReference type="EMBL" id="CDO08292.1"/>
    </source>
</evidence>
<keyword evidence="1" id="KW-0812">Transmembrane</keyword>
<gene>
    <name evidence="2" type="ORF">BN977_03111</name>
</gene>
<dbReference type="AlphaFoldDB" id="W9AZE0"/>
<protein>
    <submittedName>
        <fullName evidence="2">Uncharacterized protein</fullName>
    </submittedName>
</protein>
<feature type="transmembrane region" description="Helical" evidence="1">
    <location>
        <begin position="6"/>
        <end position="26"/>
    </location>
</feature>